<dbReference type="RefSeq" id="WP_400185782.1">
    <property type="nucleotide sequence ID" value="NZ_JBGORX010000001.1"/>
</dbReference>
<dbReference type="SUPFAM" id="SSF140860">
    <property type="entry name" value="Pseudo ankyrin repeat-like"/>
    <property type="match status" value="1"/>
</dbReference>
<dbReference type="EMBL" id="JBGORX010000001">
    <property type="protein sequence ID" value="MFJ1267211.1"/>
    <property type="molecule type" value="Genomic_DNA"/>
</dbReference>
<keyword evidence="1" id="KW-0175">Coiled coil</keyword>
<keyword evidence="3" id="KW-1185">Reference proteome</keyword>
<gene>
    <name evidence="2" type="ORF">ACD661_01430</name>
</gene>
<accession>A0ABW8D5H7</accession>
<sequence>MSYLGQDLLIDNLNQEFKKLRFPTQVHFNEGGVCNGLAMVYAQYALQGPEKEAEFFKILKLIADGKLTEEENYGLQEGSILLFASQVLLSFQPSKYDLSQTQSTSMEMLKINGKPLSSSFDFALAAADKEWSQVIAKIELQHDEVMIVHSVNHAVSVRKLNDKYRIYDPNYSSGFKEFVSEAAMIKELHKNVFGYGRGNLGMEVHVVRNPDATPRQVPFPEIQALYEHHLSPQKSTAKLGSKTFNTFDYASTIIKDPLVIKMLIAQIQPSKEELFTTAKRVVLKNNSAALEPLLEIIHAETEPSKKLRVLLEIAIGTGRLGTYSQLEKYFPQCYSSEHLGHLVALAAKGGNPQILERVLNEVQPSQRAYVDKFVTENMNNGKLTIPGGVSMDFAKDAYLQIFMNKNMVDGIHVALGYAVEKGNTECIKILIGQLNSYKEPLNEKQLLNYFLKAIEHNQPYALEKLINAHPDMSKEVLSLLSMSPLSVKRTDLDVLRILKQNGVPFSEQAENIIQSKEKDQYRSFSTMVNLLINYIQNLFGKKQLGYDEQQLLAMKKDACKEVINKIEEELVDLKETDKAQYEIYAKAIEVEAKKLEGEQNFANVVRIANKLQNLFDKITFPVPIFDFKDFNFNDSDSEDEEDSLEDISELFEESSEEEQYGIEDIADLFEEPGEDKVIHAEVNVQSGAELVEEQSSVTSKFKEQLGVMREDTHIDENQVDIHIAP</sequence>
<evidence type="ECO:0000313" key="3">
    <source>
        <dbReference type="Proteomes" id="UP001615550"/>
    </source>
</evidence>
<feature type="coiled-coil region" evidence="1">
    <location>
        <begin position="556"/>
        <end position="598"/>
    </location>
</feature>
<protein>
    <recommendedName>
        <fullName evidence="4">Ankyrin repeat-containing protein</fullName>
    </recommendedName>
</protein>
<evidence type="ECO:0008006" key="4">
    <source>
        <dbReference type="Google" id="ProtNLM"/>
    </source>
</evidence>
<dbReference type="Proteomes" id="UP001615550">
    <property type="component" value="Unassembled WGS sequence"/>
</dbReference>
<reference evidence="2 3" key="1">
    <citation type="submission" date="2024-08" db="EMBL/GenBank/DDBJ databases">
        <title>Draft Genome Sequence of Legionella lytica strain DSB2004, Isolated From a Fire Sprinkler System.</title>
        <authorList>
            <person name="Everhart A.D."/>
            <person name="Kidane D.T."/>
            <person name="Farone A.L."/>
            <person name="Farone M.B."/>
        </authorList>
    </citation>
    <scope>NUCLEOTIDE SEQUENCE [LARGE SCALE GENOMIC DNA]</scope>
    <source>
        <strain evidence="2 3">DSB2004</strain>
    </source>
</reference>
<organism evidence="2 3">
    <name type="scientific">Legionella lytica</name>
    <dbReference type="NCBI Taxonomy" id="96232"/>
    <lineage>
        <taxon>Bacteria</taxon>
        <taxon>Pseudomonadati</taxon>
        <taxon>Pseudomonadota</taxon>
        <taxon>Gammaproteobacteria</taxon>
        <taxon>Legionellales</taxon>
        <taxon>Legionellaceae</taxon>
        <taxon>Legionella</taxon>
    </lineage>
</organism>
<proteinExistence type="predicted"/>
<name>A0ABW8D5H7_9GAMM</name>
<comment type="caution">
    <text evidence="2">The sequence shown here is derived from an EMBL/GenBank/DDBJ whole genome shotgun (WGS) entry which is preliminary data.</text>
</comment>
<evidence type="ECO:0000256" key="1">
    <source>
        <dbReference type="SAM" id="Coils"/>
    </source>
</evidence>
<evidence type="ECO:0000313" key="2">
    <source>
        <dbReference type="EMBL" id="MFJ1267211.1"/>
    </source>
</evidence>